<feature type="domain" description="AB hydrolase-1" evidence="3">
    <location>
        <begin position="33"/>
        <end position="169"/>
    </location>
</feature>
<reference evidence="4 5" key="1">
    <citation type="journal article" date="2017" name="Mycologia">
        <title>Bifiguratus adelaidae, gen. et sp. nov., a new member of Mucoromycotina in endophytic and soil-dwelling habitats.</title>
        <authorList>
            <person name="Torres-Cruz T.J."/>
            <person name="Billingsley Tobias T.L."/>
            <person name="Almatruk M."/>
            <person name="Hesse C."/>
            <person name="Kuske C.R."/>
            <person name="Desiro A."/>
            <person name="Benucci G.M."/>
            <person name="Bonito G."/>
            <person name="Stajich J.E."/>
            <person name="Dunlap C."/>
            <person name="Arnold A.E."/>
            <person name="Porras-Alfaro A."/>
        </authorList>
    </citation>
    <scope>NUCLEOTIDE SEQUENCE [LARGE SCALE GENOMIC DNA]</scope>
    <source>
        <strain evidence="4 5">AZ0501</strain>
    </source>
</reference>
<dbReference type="GO" id="GO:0016787">
    <property type="term" value="F:hydrolase activity"/>
    <property type="evidence" value="ECO:0007669"/>
    <property type="project" value="UniProtKB-KW"/>
</dbReference>
<organism evidence="4 5">
    <name type="scientific">Bifiguratus adelaidae</name>
    <dbReference type="NCBI Taxonomy" id="1938954"/>
    <lineage>
        <taxon>Eukaryota</taxon>
        <taxon>Fungi</taxon>
        <taxon>Fungi incertae sedis</taxon>
        <taxon>Mucoromycota</taxon>
        <taxon>Mucoromycotina</taxon>
        <taxon>Endogonomycetes</taxon>
        <taxon>Endogonales</taxon>
        <taxon>Endogonales incertae sedis</taxon>
        <taxon>Bifiguratus</taxon>
    </lineage>
</organism>
<protein>
    <recommendedName>
        <fullName evidence="3">AB hydrolase-1 domain-containing protein</fullName>
    </recommendedName>
</protein>
<comment type="caution">
    <text evidence="4">The sequence shown here is derived from an EMBL/GenBank/DDBJ whole genome shotgun (WGS) entry which is preliminary data.</text>
</comment>
<dbReference type="Proteomes" id="UP000242875">
    <property type="component" value="Unassembled WGS sequence"/>
</dbReference>
<dbReference type="InterPro" id="IPR029058">
    <property type="entry name" value="AB_hydrolase_fold"/>
</dbReference>
<dbReference type="PANTHER" id="PTHR43329">
    <property type="entry name" value="EPOXIDE HYDROLASE"/>
    <property type="match status" value="1"/>
</dbReference>
<gene>
    <name evidence="4" type="ORF">BZG36_04112</name>
</gene>
<comment type="similarity">
    <text evidence="2">Belongs to the AB hydrolase superfamily. Epoxide hydrolase family.</text>
</comment>
<dbReference type="AlphaFoldDB" id="A0A261XX41"/>
<dbReference type="EMBL" id="MVBO01000116">
    <property type="protein sequence ID" value="OZJ02917.1"/>
    <property type="molecule type" value="Genomic_DNA"/>
</dbReference>
<dbReference type="Pfam" id="PF00561">
    <property type="entry name" value="Abhydrolase_1"/>
    <property type="match status" value="1"/>
</dbReference>
<evidence type="ECO:0000313" key="4">
    <source>
        <dbReference type="EMBL" id="OZJ02917.1"/>
    </source>
</evidence>
<dbReference type="InterPro" id="IPR000073">
    <property type="entry name" value="AB_hydrolase_1"/>
</dbReference>
<dbReference type="InterPro" id="IPR000639">
    <property type="entry name" value="Epox_hydrolase-like"/>
</dbReference>
<evidence type="ECO:0000256" key="1">
    <source>
        <dbReference type="ARBA" id="ARBA00022801"/>
    </source>
</evidence>
<evidence type="ECO:0000313" key="5">
    <source>
        <dbReference type="Proteomes" id="UP000242875"/>
    </source>
</evidence>
<dbReference type="Gene3D" id="3.40.50.1820">
    <property type="entry name" value="alpha/beta hydrolase"/>
    <property type="match status" value="1"/>
</dbReference>
<keyword evidence="1" id="KW-0378">Hydrolase</keyword>
<dbReference type="SUPFAM" id="SSF53474">
    <property type="entry name" value="alpha/beta-Hydrolases"/>
    <property type="match status" value="1"/>
</dbReference>
<sequence length="302" mass="34200">MPFKAFTSQLIEVESAALSQSLAIHALVGGQGPPLLLLHGYPQNYFIWHLIADDLATRFTVVAADLRGYGRSSKPQGSPSHIEYSKREMAADQVAIMKKLGFSSFYIVAHDRGARVAHRLALDYPHVVRKMILLDICPTLAMYESTDMKFAAGYWHWFFNIIPTPHAENIISADPLAFWNALARRETHKDVIHTTEALEEYQSAFFKPDTIHATCEDYRAAATIDLEHDRADLANNHKLSVPALRILWGKKGIIPRYDVLAEWRNVCHLDKVEVSGRALDCGHYIAEERSAELLEEIFEFLK</sequence>
<dbReference type="OrthoDB" id="5591625at2759"/>
<dbReference type="PRINTS" id="PR00412">
    <property type="entry name" value="EPOXHYDRLASE"/>
</dbReference>
<evidence type="ECO:0000256" key="2">
    <source>
        <dbReference type="ARBA" id="ARBA00038334"/>
    </source>
</evidence>
<keyword evidence="5" id="KW-1185">Reference proteome</keyword>
<proteinExistence type="inferred from homology"/>
<evidence type="ECO:0000259" key="3">
    <source>
        <dbReference type="Pfam" id="PF00561"/>
    </source>
</evidence>
<accession>A0A261XX41</accession>
<name>A0A261XX41_9FUNG</name>